<dbReference type="STRING" id="35608.A0A2U1N333"/>
<evidence type="ECO:0000313" key="3">
    <source>
        <dbReference type="EMBL" id="PWA67903.1"/>
    </source>
</evidence>
<dbReference type="PANTHER" id="PTHR11929">
    <property type="entry name" value="ALPHA- 1,3 -FUCOSYLTRANSFERASE"/>
    <property type="match status" value="1"/>
</dbReference>
<keyword evidence="2" id="KW-1133">Transmembrane helix</keyword>
<proteinExistence type="predicted"/>
<dbReference type="UniPathway" id="UPA00378"/>
<dbReference type="Proteomes" id="UP000245207">
    <property type="component" value="Unassembled WGS sequence"/>
</dbReference>
<feature type="transmembrane region" description="Helical" evidence="2">
    <location>
        <begin position="145"/>
        <end position="170"/>
    </location>
</feature>
<feature type="transmembrane region" description="Helical" evidence="2">
    <location>
        <begin position="264"/>
        <end position="282"/>
    </location>
</feature>
<dbReference type="InterPro" id="IPR001503">
    <property type="entry name" value="Glyco_trans_10"/>
</dbReference>
<keyword evidence="2" id="KW-0812">Transmembrane</keyword>
<dbReference type="EMBL" id="PKPP01003741">
    <property type="protein sequence ID" value="PWA67903.1"/>
    <property type="molecule type" value="Genomic_DNA"/>
</dbReference>
<dbReference type="SUPFAM" id="SSF53756">
    <property type="entry name" value="UDP-Glycosyltransferase/glycogen phosphorylase"/>
    <property type="match status" value="1"/>
</dbReference>
<sequence length="309" mass="34509">MTTSLSSDVPVGYFSWAKYNIMAPVQPKTEKALAAAFISNCATRNFRLQALEGLEKADVKIDSYGGCHRNCDGNVMLAKLQEFTLRSNIPVVIGPPNIQDFAPAPGSILPIKELKDIEPVSKTMKYLAENPAAFNESLRKMEIRWAFQFFQGSCRYGCCSFILSFMYLFLPQKSVKKKKKFLHPNDLASVQEAQKRYITSIIWLMFLLFWAGHNRNPQTEALLQFLELPCLLDESEQAQSPASSISRGAGACTMAPLASQHLNLLRIILMAPIYGNSFCGLLDIKGSKPFFMLIDLIIGMLRGFGMAKI</sequence>
<evidence type="ECO:0000313" key="4">
    <source>
        <dbReference type="Proteomes" id="UP000245207"/>
    </source>
</evidence>
<dbReference type="GO" id="GO:0016020">
    <property type="term" value="C:membrane"/>
    <property type="evidence" value="ECO:0007669"/>
    <property type="project" value="InterPro"/>
</dbReference>
<evidence type="ECO:0000256" key="2">
    <source>
        <dbReference type="SAM" id="Phobius"/>
    </source>
</evidence>
<dbReference type="Gene3D" id="3.40.50.11660">
    <property type="entry name" value="Glycosyl transferase family 10, C-terminal domain"/>
    <property type="match status" value="2"/>
</dbReference>
<evidence type="ECO:0000256" key="1">
    <source>
        <dbReference type="ARBA" id="ARBA00004922"/>
    </source>
</evidence>
<comment type="caution">
    <text evidence="3">The sequence shown here is derived from an EMBL/GenBank/DDBJ whole genome shotgun (WGS) entry which is preliminary data.</text>
</comment>
<keyword evidence="3" id="KW-0808">Transferase</keyword>
<dbReference type="PANTHER" id="PTHR11929:SF220">
    <property type="entry name" value="FUCOSYLTRANSFERASE"/>
    <property type="match status" value="1"/>
</dbReference>
<dbReference type="AlphaFoldDB" id="A0A2U1N333"/>
<dbReference type="GO" id="GO:0008417">
    <property type="term" value="F:fucosyltransferase activity"/>
    <property type="evidence" value="ECO:0007669"/>
    <property type="project" value="InterPro"/>
</dbReference>
<dbReference type="InterPro" id="IPR038577">
    <property type="entry name" value="GT10-like_C_sf"/>
</dbReference>
<protein>
    <submittedName>
        <fullName evidence="3">Glycosyl transferase, family 10</fullName>
    </submittedName>
</protein>
<name>A0A2U1N333_ARTAN</name>
<gene>
    <name evidence="3" type="ORF">CTI12_AA313720</name>
</gene>
<feature type="transmembrane region" description="Helical" evidence="2">
    <location>
        <begin position="289"/>
        <end position="307"/>
    </location>
</feature>
<keyword evidence="2" id="KW-0472">Membrane</keyword>
<dbReference type="OrthoDB" id="427096at2759"/>
<comment type="pathway">
    <text evidence="1">Protein modification; protein glycosylation.</text>
</comment>
<organism evidence="3 4">
    <name type="scientific">Artemisia annua</name>
    <name type="common">Sweet wormwood</name>
    <dbReference type="NCBI Taxonomy" id="35608"/>
    <lineage>
        <taxon>Eukaryota</taxon>
        <taxon>Viridiplantae</taxon>
        <taxon>Streptophyta</taxon>
        <taxon>Embryophyta</taxon>
        <taxon>Tracheophyta</taxon>
        <taxon>Spermatophyta</taxon>
        <taxon>Magnoliopsida</taxon>
        <taxon>eudicotyledons</taxon>
        <taxon>Gunneridae</taxon>
        <taxon>Pentapetalae</taxon>
        <taxon>asterids</taxon>
        <taxon>campanulids</taxon>
        <taxon>Asterales</taxon>
        <taxon>Asteraceae</taxon>
        <taxon>Asteroideae</taxon>
        <taxon>Anthemideae</taxon>
        <taxon>Artemisiinae</taxon>
        <taxon>Artemisia</taxon>
    </lineage>
</organism>
<reference evidence="3 4" key="1">
    <citation type="journal article" date="2018" name="Mol. Plant">
        <title>The genome of Artemisia annua provides insight into the evolution of Asteraceae family and artemisinin biosynthesis.</title>
        <authorList>
            <person name="Shen Q."/>
            <person name="Zhang L."/>
            <person name="Liao Z."/>
            <person name="Wang S."/>
            <person name="Yan T."/>
            <person name="Shi P."/>
            <person name="Liu M."/>
            <person name="Fu X."/>
            <person name="Pan Q."/>
            <person name="Wang Y."/>
            <person name="Lv Z."/>
            <person name="Lu X."/>
            <person name="Zhang F."/>
            <person name="Jiang W."/>
            <person name="Ma Y."/>
            <person name="Chen M."/>
            <person name="Hao X."/>
            <person name="Li L."/>
            <person name="Tang Y."/>
            <person name="Lv G."/>
            <person name="Zhou Y."/>
            <person name="Sun X."/>
            <person name="Brodelius P.E."/>
            <person name="Rose J.K.C."/>
            <person name="Tang K."/>
        </authorList>
    </citation>
    <scope>NUCLEOTIDE SEQUENCE [LARGE SCALE GENOMIC DNA]</scope>
    <source>
        <strain evidence="4">cv. Huhao1</strain>
        <tissue evidence="3">Leaf</tissue>
    </source>
</reference>
<accession>A0A2U1N333</accession>
<keyword evidence="4" id="KW-1185">Reference proteome</keyword>